<comment type="caution">
    <text evidence="1">The sequence shown here is derived from an EMBL/GenBank/DDBJ whole genome shotgun (WGS) entry which is preliminary data.</text>
</comment>
<evidence type="ECO:0000313" key="2">
    <source>
        <dbReference type="Proteomes" id="UP000619260"/>
    </source>
</evidence>
<dbReference type="RefSeq" id="WP_203904208.1">
    <property type="nucleotide sequence ID" value="NZ_BOPF01000039.1"/>
</dbReference>
<dbReference type="Proteomes" id="UP000619260">
    <property type="component" value="Unassembled WGS sequence"/>
</dbReference>
<gene>
    <name evidence="1" type="ORF">Val02_76740</name>
</gene>
<reference evidence="1" key="1">
    <citation type="submission" date="2021-01" db="EMBL/GenBank/DDBJ databases">
        <title>Whole genome shotgun sequence of Virgisporangium aliadipatigenens NBRC 105644.</title>
        <authorList>
            <person name="Komaki H."/>
            <person name="Tamura T."/>
        </authorList>
    </citation>
    <scope>NUCLEOTIDE SEQUENCE</scope>
    <source>
        <strain evidence="1">NBRC 105644</strain>
    </source>
</reference>
<organism evidence="1 2">
    <name type="scientific">Virgisporangium aliadipatigenens</name>
    <dbReference type="NCBI Taxonomy" id="741659"/>
    <lineage>
        <taxon>Bacteria</taxon>
        <taxon>Bacillati</taxon>
        <taxon>Actinomycetota</taxon>
        <taxon>Actinomycetes</taxon>
        <taxon>Micromonosporales</taxon>
        <taxon>Micromonosporaceae</taxon>
        <taxon>Virgisporangium</taxon>
    </lineage>
</organism>
<evidence type="ECO:0000313" key="1">
    <source>
        <dbReference type="EMBL" id="GIJ50788.1"/>
    </source>
</evidence>
<keyword evidence="2" id="KW-1185">Reference proteome</keyword>
<protein>
    <submittedName>
        <fullName evidence="1">Uncharacterized protein</fullName>
    </submittedName>
</protein>
<proteinExistence type="predicted"/>
<accession>A0A8J4DV51</accession>
<name>A0A8J4DV51_9ACTN</name>
<dbReference type="EMBL" id="BOPF01000039">
    <property type="protein sequence ID" value="GIJ50788.1"/>
    <property type="molecule type" value="Genomic_DNA"/>
</dbReference>
<dbReference type="AlphaFoldDB" id="A0A8J4DV51"/>
<sequence>MTHNAESPAADTVDERGVVITAEGRARVRRQLAELDAHWTPEERDRARTEFLARFDAA</sequence>